<dbReference type="InterPro" id="IPR004649">
    <property type="entry name" value="RNase_H2_suA"/>
</dbReference>
<dbReference type="NCBIfam" id="TIGR00729">
    <property type="entry name" value="ribonuclease HII"/>
    <property type="match status" value="1"/>
</dbReference>
<dbReference type="InterPro" id="IPR024567">
    <property type="entry name" value="RNase_HII/HIII_dom"/>
</dbReference>
<evidence type="ECO:0000256" key="5">
    <source>
        <dbReference type="ARBA" id="ARBA00022723"/>
    </source>
</evidence>
<comment type="cofactor">
    <cofactor evidence="2">
        <name>Mg(2+)</name>
        <dbReference type="ChEBI" id="CHEBI:18420"/>
    </cofactor>
</comment>
<dbReference type="OrthoDB" id="7462577at2759"/>
<dbReference type="Pfam" id="PF01351">
    <property type="entry name" value="RNase_HII"/>
    <property type="match status" value="1"/>
</dbReference>
<feature type="binding site" evidence="8">
    <location>
        <position position="201"/>
    </location>
    <ligand>
        <name>a divalent metal cation</name>
        <dbReference type="ChEBI" id="CHEBI:60240"/>
    </ligand>
</feature>
<dbReference type="eggNOG" id="KOG2299">
    <property type="taxonomic scope" value="Eukaryota"/>
</dbReference>
<organism evidence="12 13">
    <name type="scientific">Candida maltosa (strain Xu316)</name>
    <name type="common">Yeast</name>
    <dbReference type="NCBI Taxonomy" id="1245528"/>
    <lineage>
        <taxon>Eukaryota</taxon>
        <taxon>Fungi</taxon>
        <taxon>Dikarya</taxon>
        <taxon>Ascomycota</taxon>
        <taxon>Saccharomycotina</taxon>
        <taxon>Pichiomycetes</taxon>
        <taxon>Debaryomycetaceae</taxon>
        <taxon>Candida/Lodderomyces clade</taxon>
        <taxon>Candida</taxon>
    </lineage>
</organism>
<dbReference type="SUPFAM" id="SSF53098">
    <property type="entry name" value="Ribonuclease H-like"/>
    <property type="match status" value="1"/>
</dbReference>
<dbReference type="InterPro" id="IPR023160">
    <property type="entry name" value="RNase_HII_hlx-loop-hlx_cap_dom"/>
</dbReference>
<dbReference type="AlphaFoldDB" id="M3HJY0"/>
<comment type="similarity">
    <text evidence="3">Belongs to the RNase HII family. Eukaryotic subfamily.</text>
</comment>
<dbReference type="GO" id="GO:0004523">
    <property type="term" value="F:RNA-DNA hybrid ribonuclease activity"/>
    <property type="evidence" value="ECO:0007669"/>
    <property type="project" value="UniProtKB-UniRule"/>
</dbReference>
<evidence type="ECO:0000256" key="2">
    <source>
        <dbReference type="ARBA" id="ARBA00001946"/>
    </source>
</evidence>
<protein>
    <recommendedName>
        <fullName evidence="9">Ribonuclease</fullName>
        <ecNumber evidence="9">3.1.26.4</ecNumber>
    </recommendedName>
</protein>
<keyword evidence="6 8" id="KW-0255">Endonuclease</keyword>
<feature type="domain" description="RNase H type-2" evidence="11">
    <location>
        <begin position="79"/>
        <end position="310"/>
    </location>
</feature>
<evidence type="ECO:0000256" key="10">
    <source>
        <dbReference type="SAM" id="MobiDB-lite"/>
    </source>
</evidence>
<dbReference type="EMBL" id="AOGT01001443">
    <property type="protein sequence ID" value="EMG47687.1"/>
    <property type="molecule type" value="Genomic_DNA"/>
</dbReference>
<dbReference type="HOGENOM" id="CLU_036532_0_1_1"/>
<evidence type="ECO:0000256" key="4">
    <source>
        <dbReference type="ARBA" id="ARBA00022722"/>
    </source>
</evidence>
<dbReference type="PANTHER" id="PTHR10954:SF7">
    <property type="entry name" value="RIBONUCLEASE H2 SUBUNIT A"/>
    <property type="match status" value="1"/>
</dbReference>
<feature type="region of interest" description="Disordered" evidence="10">
    <location>
        <begin position="1"/>
        <end position="40"/>
    </location>
</feature>
<keyword evidence="5 8" id="KW-0479">Metal-binding</keyword>
<dbReference type="PANTHER" id="PTHR10954">
    <property type="entry name" value="RIBONUCLEASE H2 SUBUNIT A"/>
    <property type="match status" value="1"/>
</dbReference>
<evidence type="ECO:0000256" key="9">
    <source>
        <dbReference type="RuleBase" id="RU003515"/>
    </source>
</evidence>
<keyword evidence="13" id="KW-1185">Reference proteome</keyword>
<evidence type="ECO:0000313" key="13">
    <source>
        <dbReference type="Proteomes" id="UP000011777"/>
    </source>
</evidence>
<evidence type="ECO:0000256" key="6">
    <source>
        <dbReference type="ARBA" id="ARBA00022759"/>
    </source>
</evidence>
<evidence type="ECO:0000259" key="11">
    <source>
        <dbReference type="PROSITE" id="PS51975"/>
    </source>
</evidence>
<dbReference type="STRING" id="1245528.M3HJY0"/>
<dbReference type="InterPro" id="IPR001352">
    <property type="entry name" value="RNase_HII/HIII"/>
</dbReference>
<accession>M3HJY0</accession>
<feature type="binding site" evidence="8">
    <location>
        <position position="86"/>
    </location>
    <ligand>
        <name>a divalent metal cation</name>
        <dbReference type="ChEBI" id="CHEBI:60240"/>
    </ligand>
</feature>
<dbReference type="Proteomes" id="UP000011777">
    <property type="component" value="Unassembled WGS sequence"/>
</dbReference>
<gene>
    <name evidence="12" type="ORF">G210_1913</name>
</gene>
<dbReference type="FunFam" id="1.10.10.460:FF:000001">
    <property type="entry name" value="Ribonuclease"/>
    <property type="match status" value="1"/>
</dbReference>
<dbReference type="Gene3D" id="3.30.420.10">
    <property type="entry name" value="Ribonuclease H-like superfamily/Ribonuclease H"/>
    <property type="match status" value="1"/>
</dbReference>
<dbReference type="GO" id="GO:0043137">
    <property type="term" value="P:DNA replication, removal of RNA primer"/>
    <property type="evidence" value="ECO:0007669"/>
    <property type="project" value="TreeGrafter"/>
</dbReference>
<sequence>MSVVPIHSSQDIPSLKRPVDVVEETQDVESTPEVEPPTKKAKMEWLPPSVTEMENPFIFKTSTYHSEIPQEVLLNKSEPIVLGVDEAGRGPVLGPMVYGIAYGLESFSAKLQKEYGFADSKVLTEPKREELFKQIEEPTHELHKHIGWATTTITARDISSGMLQSAGKGAYNLNEQAHDTTINLIKGVLAKNVQVAKIFVDTVGPPASYQAKLSKIFPGIEVTVTKKADSLFPIVSAASVVAKVTRDKNIHFYNTTLETFKGKVLGSGYPADPNTKKWFNGNVDPVFGWHFGFIRFSWGTAKDSLEKNGAVPVVYEDSVKKTGGYKDVFAMISNKNKDSKIRKDYFASDKVDLL</sequence>
<evidence type="ECO:0000313" key="12">
    <source>
        <dbReference type="EMBL" id="EMG47687.1"/>
    </source>
</evidence>
<evidence type="ECO:0000256" key="8">
    <source>
        <dbReference type="PROSITE-ProRule" id="PRU01319"/>
    </source>
</evidence>
<dbReference type="GO" id="GO:0032299">
    <property type="term" value="C:ribonuclease H2 complex"/>
    <property type="evidence" value="ECO:0007669"/>
    <property type="project" value="TreeGrafter"/>
</dbReference>
<dbReference type="InterPro" id="IPR036397">
    <property type="entry name" value="RNaseH_sf"/>
</dbReference>
<reference evidence="12 13" key="1">
    <citation type="submission" date="2013-02" db="EMBL/GenBank/DDBJ databases">
        <title>Genome sequence of Candida maltosa Xu316, a potential industrial strain for xylitol and ethanol production.</title>
        <authorList>
            <person name="Yu J."/>
            <person name="Wang Q."/>
            <person name="Geng X."/>
            <person name="Bao W."/>
            <person name="He P."/>
            <person name="Cai J."/>
        </authorList>
    </citation>
    <scope>NUCLEOTIDE SEQUENCE [LARGE SCALE GENOMIC DNA]</scope>
    <source>
        <strain evidence="13">Xu316</strain>
    </source>
</reference>
<dbReference type="GO" id="GO:0046872">
    <property type="term" value="F:metal ion binding"/>
    <property type="evidence" value="ECO:0007669"/>
    <property type="project" value="UniProtKB-KW"/>
</dbReference>
<dbReference type="PROSITE" id="PS51975">
    <property type="entry name" value="RNASE_H_2"/>
    <property type="match status" value="1"/>
</dbReference>
<keyword evidence="7 8" id="KW-0378">Hydrolase</keyword>
<keyword evidence="4 8" id="KW-0540">Nuclease</keyword>
<dbReference type="InterPro" id="IPR012337">
    <property type="entry name" value="RNaseH-like_sf"/>
</dbReference>
<comment type="caution">
    <text evidence="12">The sequence shown here is derived from an EMBL/GenBank/DDBJ whole genome shotgun (WGS) entry which is preliminary data.</text>
</comment>
<feature type="compositionally biased region" description="Acidic residues" evidence="10">
    <location>
        <begin position="21"/>
        <end position="32"/>
    </location>
</feature>
<evidence type="ECO:0000256" key="7">
    <source>
        <dbReference type="ARBA" id="ARBA00022801"/>
    </source>
</evidence>
<dbReference type="FunFam" id="3.30.420.10:FF:000016">
    <property type="entry name" value="Ribonuclease"/>
    <property type="match status" value="1"/>
</dbReference>
<comment type="function">
    <text evidence="9">Endonuclease that specifically degrades the RNA of RNA-DNA hybrids.</text>
</comment>
<evidence type="ECO:0000256" key="1">
    <source>
        <dbReference type="ARBA" id="ARBA00000077"/>
    </source>
</evidence>
<comment type="catalytic activity">
    <reaction evidence="1 8 9">
        <text>Endonucleolytic cleavage to 5'-phosphomonoester.</text>
        <dbReference type="EC" id="3.1.26.4"/>
    </reaction>
</comment>
<name>M3HJY0_CANMX</name>
<proteinExistence type="inferred from homology"/>
<comment type="cofactor">
    <cofactor evidence="8">
        <name>Mn(2+)</name>
        <dbReference type="ChEBI" id="CHEBI:29035"/>
    </cofactor>
    <cofactor evidence="8">
        <name>Mg(2+)</name>
        <dbReference type="ChEBI" id="CHEBI:18420"/>
    </cofactor>
    <text evidence="8">Manganese or magnesium. Binds 1 divalent metal ion per monomer in the absence of substrate. May bind a second metal ion after substrate binding.</text>
</comment>
<dbReference type="EC" id="3.1.26.4" evidence="9"/>
<dbReference type="Gene3D" id="1.10.10.460">
    <property type="entry name" value="Ribonuclease hii. Domain 2"/>
    <property type="match status" value="1"/>
</dbReference>
<feature type="binding site" evidence="8">
    <location>
        <position position="85"/>
    </location>
    <ligand>
        <name>a divalent metal cation</name>
        <dbReference type="ChEBI" id="CHEBI:60240"/>
    </ligand>
</feature>
<dbReference type="GO" id="GO:0003723">
    <property type="term" value="F:RNA binding"/>
    <property type="evidence" value="ECO:0007669"/>
    <property type="project" value="UniProtKB-UniRule"/>
</dbReference>
<evidence type="ECO:0000256" key="3">
    <source>
        <dbReference type="ARBA" id="ARBA00007058"/>
    </source>
</evidence>
<dbReference type="GO" id="GO:0006298">
    <property type="term" value="P:mismatch repair"/>
    <property type="evidence" value="ECO:0007669"/>
    <property type="project" value="TreeGrafter"/>
</dbReference>
<dbReference type="OMA" id="RYSWQTA"/>
<dbReference type="CDD" id="cd07181">
    <property type="entry name" value="RNase_HII_eukaryota_like"/>
    <property type="match status" value="1"/>
</dbReference>